<reference evidence="2" key="1">
    <citation type="submission" date="2020-05" db="EMBL/GenBank/DDBJ databases">
        <authorList>
            <person name="Chiriac C."/>
            <person name="Salcher M."/>
            <person name="Ghai R."/>
            <person name="Kavagutti S V."/>
        </authorList>
    </citation>
    <scope>NUCLEOTIDE SEQUENCE</scope>
</reference>
<evidence type="ECO:0000256" key="1">
    <source>
        <dbReference type="SAM" id="Coils"/>
    </source>
</evidence>
<proteinExistence type="predicted"/>
<organism evidence="2">
    <name type="scientific">uncultured Caudovirales phage</name>
    <dbReference type="NCBI Taxonomy" id="2100421"/>
    <lineage>
        <taxon>Viruses</taxon>
        <taxon>Duplodnaviria</taxon>
        <taxon>Heunggongvirae</taxon>
        <taxon>Uroviricota</taxon>
        <taxon>Caudoviricetes</taxon>
        <taxon>Peduoviridae</taxon>
        <taxon>Maltschvirus</taxon>
        <taxon>Maltschvirus maltsch</taxon>
    </lineage>
</organism>
<evidence type="ECO:0000313" key="2">
    <source>
        <dbReference type="EMBL" id="CAB5212408.1"/>
    </source>
</evidence>
<dbReference type="EMBL" id="LR798237">
    <property type="protein sequence ID" value="CAB5212408.1"/>
    <property type="molecule type" value="Genomic_DNA"/>
</dbReference>
<gene>
    <name evidence="2" type="ORF">UFOVP187_13</name>
</gene>
<feature type="coiled-coil region" evidence="1">
    <location>
        <begin position="31"/>
        <end position="79"/>
    </location>
</feature>
<sequence length="82" mass="9481">MKEVLLVVIPSIITYILGYRMNNADLCGKRLDELEKSISVYNTIINDMSNKIDSLKKEITKLEVQIQDLLSENRKLKNKNNL</sequence>
<dbReference type="Gene3D" id="1.10.287.510">
    <property type="entry name" value="Helix hairpin bin"/>
    <property type="match status" value="1"/>
</dbReference>
<keyword evidence="1" id="KW-0175">Coiled coil</keyword>
<accession>A0A6J7WF31</accession>
<name>A0A6J7WF31_9CAUD</name>
<protein>
    <submittedName>
        <fullName evidence="2">Uncharacterized protein</fullName>
    </submittedName>
</protein>
<dbReference type="SUPFAM" id="SSF161270">
    <property type="entry name" value="PspA lactotransferrin-binding region"/>
    <property type="match status" value="1"/>
</dbReference>